<reference evidence="4" key="1">
    <citation type="submission" date="2016-10" db="EMBL/GenBank/DDBJ databases">
        <authorList>
            <person name="Varghese N."/>
            <person name="Submissions S."/>
        </authorList>
    </citation>
    <scope>NUCLEOTIDE SEQUENCE [LARGE SCALE GENOMIC DNA]</scope>
    <source>
        <strain evidence="4">CGMCC 1.12402</strain>
    </source>
</reference>
<evidence type="ECO:0000256" key="1">
    <source>
        <dbReference type="SAM" id="Coils"/>
    </source>
</evidence>
<feature type="transmembrane region" description="Helical" evidence="2">
    <location>
        <begin position="6"/>
        <end position="25"/>
    </location>
</feature>
<feature type="transmembrane region" description="Helical" evidence="2">
    <location>
        <begin position="146"/>
        <end position="167"/>
    </location>
</feature>
<sequence>MIIEILAAIIATVLGGLFPLIRKFAKSRFDKLYAKGKYGKFHQSVAKLLDIEVGEEKSFDKRLEENFEKLQKAFEKVEHATEDFNELLREKEASVLVMKEQVEVLSRKEENLKSKMESMGESPDETQKLFEESIAKMRKRNARRDYAIFVFAVIFSGLITYLVRHYVNV</sequence>
<organism evidence="3 4">
    <name type="scientific">Roseivirga pacifica</name>
    <dbReference type="NCBI Taxonomy" id="1267423"/>
    <lineage>
        <taxon>Bacteria</taxon>
        <taxon>Pseudomonadati</taxon>
        <taxon>Bacteroidota</taxon>
        <taxon>Cytophagia</taxon>
        <taxon>Cytophagales</taxon>
        <taxon>Roseivirgaceae</taxon>
        <taxon>Roseivirga</taxon>
    </lineage>
</organism>
<keyword evidence="2" id="KW-1133">Transmembrane helix</keyword>
<dbReference type="Proteomes" id="UP000199437">
    <property type="component" value="Unassembled WGS sequence"/>
</dbReference>
<evidence type="ECO:0000313" key="3">
    <source>
        <dbReference type="EMBL" id="SEV93780.1"/>
    </source>
</evidence>
<dbReference type="GeneID" id="99985536"/>
<keyword evidence="4" id="KW-1185">Reference proteome</keyword>
<keyword evidence="2" id="KW-0472">Membrane</keyword>
<gene>
    <name evidence="3" type="ORF">SAMN05216290_0798</name>
</gene>
<dbReference type="AlphaFoldDB" id="A0A1I0MYA1"/>
<name>A0A1I0MYA1_9BACT</name>
<keyword evidence="2" id="KW-0812">Transmembrane</keyword>
<protein>
    <submittedName>
        <fullName evidence="3">Uncharacterized protein</fullName>
    </submittedName>
</protein>
<evidence type="ECO:0000256" key="2">
    <source>
        <dbReference type="SAM" id="Phobius"/>
    </source>
</evidence>
<dbReference type="STRING" id="1267423.SAMN05216290_0798"/>
<evidence type="ECO:0000313" key="4">
    <source>
        <dbReference type="Proteomes" id="UP000199437"/>
    </source>
</evidence>
<proteinExistence type="predicted"/>
<dbReference type="RefSeq" id="WP_090257102.1">
    <property type="nucleotide sequence ID" value="NZ_FOIR01000001.1"/>
</dbReference>
<feature type="coiled-coil region" evidence="1">
    <location>
        <begin position="60"/>
        <end position="90"/>
    </location>
</feature>
<accession>A0A1I0MYA1</accession>
<dbReference type="EMBL" id="FOIR01000001">
    <property type="protein sequence ID" value="SEV93780.1"/>
    <property type="molecule type" value="Genomic_DNA"/>
</dbReference>
<keyword evidence="1" id="KW-0175">Coiled coil</keyword>